<keyword evidence="2" id="KW-0472">Membrane</keyword>
<dbReference type="Gene3D" id="1.20.1250.20">
    <property type="entry name" value="MFS general substrate transporter like domains"/>
    <property type="match status" value="1"/>
</dbReference>
<name>A0A8E2ALN0_9APHY</name>
<evidence type="ECO:0000313" key="4">
    <source>
        <dbReference type="Proteomes" id="UP000250043"/>
    </source>
</evidence>
<keyword evidence="2" id="KW-0812">Transmembrane</keyword>
<gene>
    <name evidence="3" type="ORF">OBBRIDRAFT_742139</name>
</gene>
<keyword evidence="2" id="KW-1133">Transmembrane helix</keyword>
<feature type="transmembrane region" description="Helical" evidence="2">
    <location>
        <begin position="56"/>
        <end position="77"/>
    </location>
</feature>
<proteinExistence type="predicted"/>
<protein>
    <submittedName>
        <fullName evidence="3">Uncharacterized protein</fullName>
    </submittedName>
</protein>
<evidence type="ECO:0000256" key="1">
    <source>
        <dbReference type="SAM" id="MobiDB-lite"/>
    </source>
</evidence>
<accession>A0A8E2ALN0</accession>
<evidence type="ECO:0000256" key="2">
    <source>
        <dbReference type="SAM" id="Phobius"/>
    </source>
</evidence>
<dbReference type="OrthoDB" id="433512at2759"/>
<sequence>FVAYFSQWQNLKVLIGTAYSWFVFHVAFYGLGLNTSIILAAMRLPFDSTGGRFDNLLQLCVGNLIPSVAGYIPGYWATFFFIDQWGRKPIQRMGFFGLSVFPLSWVRKPSHLTTSLLNLFLQGPHLWHCETEGEARRFPVLPRKLLPEQGHVHHPRRGISHMRKVGRDPRTTGLDWTQ</sequence>
<dbReference type="Proteomes" id="UP000250043">
    <property type="component" value="Unassembled WGS sequence"/>
</dbReference>
<organism evidence="3 4">
    <name type="scientific">Obba rivulosa</name>
    <dbReference type="NCBI Taxonomy" id="1052685"/>
    <lineage>
        <taxon>Eukaryota</taxon>
        <taxon>Fungi</taxon>
        <taxon>Dikarya</taxon>
        <taxon>Basidiomycota</taxon>
        <taxon>Agaricomycotina</taxon>
        <taxon>Agaricomycetes</taxon>
        <taxon>Polyporales</taxon>
        <taxon>Gelatoporiaceae</taxon>
        <taxon>Obba</taxon>
    </lineage>
</organism>
<dbReference type="AlphaFoldDB" id="A0A8E2ALN0"/>
<keyword evidence="4" id="KW-1185">Reference proteome</keyword>
<dbReference type="InterPro" id="IPR036259">
    <property type="entry name" value="MFS_trans_sf"/>
</dbReference>
<feature type="transmembrane region" description="Helical" evidence="2">
    <location>
        <begin position="20"/>
        <end position="44"/>
    </location>
</feature>
<feature type="compositionally biased region" description="Basic residues" evidence="1">
    <location>
        <begin position="152"/>
        <end position="164"/>
    </location>
</feature>
<dbReference type="EMBL" id="KV722720">
    <property type="protein sequence ID" value="OCH84119.1"/>
    <property type="molecule type" value="Genomic_DNA"/>
</dbReference>
<reference evidence="3 4" key="1">
    <citation type="submission" date="2016-07" db="EMBL/GenBank/DDBJ databases">
        <title>Draft genome of the white-rot fungus Obba rivulosa 3A-2.</title>
        <authorList>
            <consortium name="DOE Joint Genome Institute"/>
            <person name="Miettinen O."/>
            <person name="Riley R."/>
            <person name="Acob R."/>
            <person name="Barry K."/>
            <person name="Cullen D."/>
            <person name="De Vries R."/>
            <person name="Hainaut M."/>
            <person name="Hatakka A."/>
            <person name="Henrissat B."/>
            <person name="Hilden K."/>
            <person name="Kuo R."/>
            <person name="Labutti K."/>
            <person name="Lipzen A."/>
            <person name="Makela M.R."/>
            <person name="Sandor L."/>
            <person name="Spatafora J.W."/>
            <person name="Grigoriev I.V."/>
            <person name="Hibbett D.S."/>
        </authorList>
    </citation>
    <scope>NUCLEOTIDE SEQUENCE [LARGE SCALE GENOMIC DNA]</scope>
    <source>
        <strain evidence="3 4">3A-2</strain>
    </source>
</reference>
<evidence type="ECO:0000313" key="3">
    <source>
        <dbReference type="EMBL" id="OCH84119.1"/>
    </source>
</evidence>
<feature type="non-terminal residue" evidence="3">
    <location>
        <position position="1"/>
    </location>
</feature>
<feature type="region of interest" description="Disordered" evidence="1">
    <location>
        <begin position="152"/>
        <end position="178"/>
    </location>
</feature>